<dbReference type="EMBL" id="JAODUP010000034">
    <property type="protein sequence ID" value="KAK2166859.1"/>
    <property type="molecule type" value="Genomic_DNA"/>
</dbReference>
<dbReference type="Proteomes" id="UP001208570">
    <property type="component" value="Unassembled WGS sequence"/>
</dbReference>
<evidence type="ECO:0000313" key="2">
    <source>
        <dbReference type="EMBL" id="KAK2166859.1"/>
    </source>
</evidence>
<feature type="region of interest" description="Disordered" evidence="1">
    <location>
        <begin position="392"/>
        <end position="453"/>
    </location>
</feature>
<comment type="caution">
    <text evidence="2">The sequence shown here is derived from an EMBL/GenBank/DDBJ whole genome shotgun (WGS) entry which is preliminary data.</text>
</comment>
<evidence type="ECO:0000313" key="3">
    <source>
        <dbReference type="Proteomes" id="UP001208570"/>
    </source>
</evidence>
<dbReference type="Gene3D" id="1.10.150.50">
    <property type="entry name" value="Transcription Factor, Ets-1"/>
    <property type="match status" value="1"/>
</dbReference>
<protein>
    <recommendedName>
        <fullName evidence="4">CABIT domain-containing protein</fullName>
    </recommendedName>
</protein>
<dbReference type="InterPro" id="IPR052281">
    <property type="entry name" value="GAREM"/>
</dbReference>
<keyword evidence="3" id="KW-1185">Reference proteome</keyword>
<name>A0AAD9K8L7_9ANNE</name>
<feature type="compositionally biased region" description="Acidic residues" evidence="1">
    <location>
        <begin position="287"/>
        <end position="296"/>
    </location>
</feature>
<sequence>MCASSRLCLHDPEESVMTYYDTYSFRWTEREYTLRDIVEEYSMYLPFIVLVTEGFSSKNVEITADQIFWIHEITTRPCIVVRDDRGRYFSIPEAFKQKVVPLREKTLGKFVPISEPVTLSELKHRGWSQYFRLLDSSSEVFDGAEDTQLMKIDRLEIVDTFNEKLLAGYPVLSESETEDDIRQDRKTPIIVVTIALCTNNKPDEHFFRTMLNLRMLAEGCDHDYGTVIDEDAEIMVFNEAPMDQIYDYIQLKPFLKEKNTKKKKAEELEDIYSTVEDDSSDSSYEVCDPDDDDDEEKQSRKLRYRAEPVVKDSELCPIKRLLVLKNVFVAGCLPPDSDQDVEGGGSKSVPKPTHGNNRVPPIPERREQNQHRRTPPTTPAAIAEEIGTTVGLGAKTPASRKHPGKATLKTHESNRPLPSTADMKRSGGCGVKVVEPPPRPARTSPSTSESNLTVHVPSTRKFGTTGVPLPPDRTKLKKIHISSAPVEVAHYHSGSIGSPADNAPSSKEEGEQTRFTSFADIPSNISKNYVDGEMLCCLDQTMLVDNFGFNKFEAQKLVRFCKGWRPKI</sequence>
<feature type="region of interest" description="Disordered" evidence="1">
    <location>
        <begin position="272"/>
        <end position="300"/>
    </location>
</feature>
<gene>
    <name evidence="2" type="ORF">LSH36_34g03038</name>
</gene>
<feature type="compositionally biased region" description="Low complexity" evidence="1">
    <location>
        <begin position="441"/>
        <end position="450"/>
    </location>
</feature>
<dbReference type="PANTHER" id="PTHR14454:SF12">
    <property type="entry name" value="GRB2-ASSOCIATED AND REGULATOR OF MAPK PROTEIN 2-LIKE"/>
    <property type="match status" value="1"/>
</dbReference>
<evidence type="ECO:0000256" key="1">
    <source>
        <dbReference type="SAM" id="MobiDB-lite"/>
    </source>
</evidence>
<evidence type="ECO:0008006" key="4">
    <source>
        <dbReference type="Google" id="ProtNLM"/>
    </source>
</evidence>
<dbReference type="AlphaFoldDB" id="A0AAD9K8L7"/>
<dbReference type="InterPro" id="IPR013761">
    <property type="entry name" value="SAM/pointed_sf"/>
</dbReference>
<accession>A0AAD9K8L7</accession>
<dbReference type="PANTHER" id="PTHR14454">
    <property type="entry name" value="GRB2-ASSOCIATED AND REGULATOR OF MAPK PROTEIN FAMILY MEMBER"/>
    <property type="match status" value="1"/>
</dbReference>
<feature type="region of interest" description="Disordered" evidence="1">
    <location>
        <begin position="492"/>
        <end position="514"/>
    </location>
</feature>
<reference evidence="2" key="1">
    <citation type="journal article" date="2023" name="Mol. Biol. Evol.">
        <title>Third-Generation Sequencing Reveals the Adaptive Role of the Epigenome in Three Deep-Sea Polychaetes.</title>
        <authorList>
            <person name="Perez M."/>
            <person name="Aroh O."/>
            <person name="Sun Y."/>
            <person name="Lan Y."/>
            <person name="Juniper S.K."/>
            <person name="Young C.R."/>
            <person name="Angers B."/>
            <person name="Qian P.Y."/>
        </authorList>
    </citation>
    <scope>NUCLEOTIDE SEQUENCE</scope>
    <source>
        <strain evidence="2">P08H-3</strain>
    </source>
</reference>
<proteinExistence type="predicted"/>
<organism evidence="2 3">
    <name type="scientific">Paralvinella palmiformis</name>
    <dbReference type="NCBI Taxonomy" id="53620"/>
    <lineage>
        <taxon>Eukaryota</taxon>
        <taxon>Metazoa</taxon>
        <taxon>Spiralia</taxon>
        <taxon>Lophotrochozoa</taxon>
        <taxon>Annelida</taxon>
        <taxon>Polychaeta</taxon>
        <taxon>Sedentaria</taxon>
        <taxon>Canalipalpata</taxon>
        <taxon>Terebellida</taxon>
        <taxon>Terebelliformia</taxon>
        <taxon>Alvinellidae</taxon>
        <taxon>Paralvinella</taxon>
    </lineage>
</organism>
<feature type="region of interest" description="Disordered" evidence="1">
    <location>
        <begin position="336"/>
        <end position="380"/>
    </location>
</feature>